<dbReference type="SUPFAM" id="SSF52540">
    <property type="entry name" value="P-loop containing nucleoside triphosphate hydrolases"/>
    <property type="match status" value="1"/>
</dbReference>
<evidence type="ECO:0000259" key="3">
    <source>
        <dbReference type="Pfam" id="PF08646"/>
    </source>
</evidence>
<dbReference type="GO" id="GO:0005524">
    <property type="term" value="F:ATP binding"/>
    <property type="evidence" value="ECO:0007669"/>
    <property type="project" value="InterPro"/>
</dbReference>
<dbReference type="Pfam" id="PF02721">
    <property type="entry name" value="DUF223"/>
    <property type="match status" value="1"/>
</dbReference>
<feature type="domain" description="DEAD/DEAH-box helicase" evidence="1">
    <location>
        <begin position="382"/>
        <end position="422"/>
    </location>
</feature>
<dbReference type="InterPro" id="IPR011545">
    <property type="entry name" value="DEAD/DEAH_box_helicase_dom"/>
</dbReference>
<name>A0A835IN85_9MAGN</name>
<dbReference type="GO" id="GO:0003676">
    <property type="term" value="F:nucleic acid binding"/>
    <property type="evidence" value="ECO:0007669"/>
    <property type="project" value="InterPro"/>
</dbReference>
<dbReference type="Pfam" id="PF00270">
    <property type="entry name" value="DEAD"/>
    <property type="match status" value="1"/>
</dbReference>
<dbReference type="AlphaFoldDB" id="A0A835IN85"/>
<sequence>MTTHYNLIKQATKSVRNLKLRVRIDRSWDHYLVGNETLLSKDMILIDEKGDQINASIPMEIYSQFKEKVQDGSVVHLEKFIVKNVRSYCPVNNKNKITFEKYTTMRNISDETSIPRQLFSFVDFKKLAPHVIGFYNNIGELQKNVHTRMGQSDKKSIYIDNESSNNPRVELPISRKRPSTYATEAIQVKNLEEIDTLLMSTSSVGKRYKFKAKISDIDNKYNWHYNCCESDRLYKVQFEIEDSTCKKLITTFDDEAEYLLQHPLDELLKIEKQENGFDLVSEILEEPIGKEYEFEVRITKYNCENGKDSSLTVSKIDKIEKGIKIIKQEDEEPNAKKQCVEIQLAELEVKGWLLKWLLGWWAMKWMIWVLKAVDKAGHKTPSPIQMAAIPLGLQQRDVIGIAETGSGKTATFVLPMLTYISRLPPMSEENEAEGSLCCCYGSY</sequence>
<organism evidence="4 5">
    <name type="scientific">Coptis chinensis</name>
    <dbReference type="NCBI Taxonomy" id="261450"/>
    <lineage>
        <taxon>Eukaryota</taxon>
        <taxon>Viridiplantae</taxon>
        <taxon>Streptophyta</taxon>
        <taxon>Embryophyta</taxon>
        <taxon>Tracheophyta</taxon>
        <taxon>Spermatophyta</taxon>
        <taxon>Magnoliopsida</taxon>
        <taxon>Ranunculales</taxon>
        <taxon>Ranunculaceae</taxon>
        <taxon>Coptidoideae</taxon>
        <taxon>Coptis</taxon>
    </lineage>
</organism>
<dbReference type="SUPFAM" id="SSF50249">
    <property type="entry name" value="Nucleic acid-binding proteins"/>
    <property type="match status" value="2"/>
</dbReference>
<accession>A0A835IN85</accession>
<dbReference type="OrthoDB" id="10261904at2759"/>
<evidence type="ECO:0000313" key="4">
    <source>
        <dbReference type="EMBL" id="KAF9620309.1"/>
    </source>
</evidence>
<evidence type="ECO:0000259" key="2">
    <source>
        <dbReference type="Pfam" id="PF02721"/>
    </source>
</evidence>
<dbReference type="Proteomes" id="UP000631114">
    <property type="component" value="Unassembled WGS sequence"/>
</dbReference>
<dbReference type="InterPro" id="IPR003871">
    <property type="entry name" value="RFA1B/D_OB_1st"/>
</dbReference>
<feature type="domain" description="Replication factor A C-terminal" evidence="3">
    <location>
        <begin position="231"/>
        <end position="320"/>
    </location>
</feature>
<dbReference type="EMBL" id="JADFTS010000002">
    <property type="protein sequence ID" value="KAF9620309.1"/>
    <property type="molecule type" value="Genomic_DNA"/>
</dbReference>
<dbReference type="CDD" id="cd04480">
    <property type="entry name" value="RPA1_DBD_A_like"/>
    <property type="match status" value="1"/>
</dbReference>
<dbReference type="InterPro" id="IPR027417">
    <property type="entry name" value="P-loop_NTPase"/>
</dbReference>
<dbReference type="Gene3D" id="2.40.50.140">
    <property type="entry name" value="Nucleic acid-binding proteins"/>
    <property type="match status" value="2"/>
</dbReference>
<feature type="domain" description="Replication protein A 70 kDa DNA-binding subunit B/D first OB fold" evidence="2">
    <location>
        <begin position="5"/>
        <end position="106"/>
    </location>
</feature>
<evidence type="ECO:0000313" key="5">
    <source>
        <dbReference type="Proteomes" id="UP000631114"/>
    </source>
</evidence>
<dbReference type="PANTHER" id="PTHR47165">
    <property type="entry name" value="OS03G0429900 PROTEIN"/>
    <property type="match status" value="1"/>
</dbReference>
<dbReference type="InterPro" id="IPR012340">
    <property type="entry name" value="NA-bd_OB-fold"/>
</dbReference>
<comment type="caution">
    <text evidence="4">The sequence shown here is derived from an EMBL/GenBank/DDBJ whole genome shotgun (WGS) entry which is preliminary data.</text>
</comment>
<protein>
    <recommendedName>
        <fullName evidence="6">RNA helicase</fullName>
    </recommendedName>
</protein>
<dbReference type="InterPro" id="IPR013955">
    <property type="entry name" value="Rep_factor-A_C"/>
</dbReference>
<dbReference type="PANTHER" id="PTHR47165:SF4">
    <property type="entry name" value="OS03G0429900 PROTEIN"/>
    <property type="match status" value="1"/>
</dbReference>
<evidence type="ECO:0008006" key="6">
    <source>
        <dbReference type="Google" id="ProtNLM"/>
    </source>
</evidence>
<keyword evidence="5" id="KW-1185">Reference proteome</keyword>
<dbReference type="Gene3D" id="3.40.50.300">
    <property type="entry name" value="P-loop containing nucleotide triphosphate hydrolases"/>
    <property type="match status" value="1"/>
</dbReference>
<proteinExistence type="predicted"/>
<dbReference type="Pfam" id="PF08646">
    <property type="entry name" value="Rep_fac-A_C"/>
    <property type="match status" value="1"/>
</dbReference>
<evidence type="ECO:0000259" key="1">
    <source>
        <dbReference type="Pfam" id="PF00270"/>
    </source>
</evidence>
<reference evidence="4 5" key="1">
    <citation type="submission" date="2020-10" db="EMBL/GenBank/DDBJ databases">
        <title>The Coptis chinensis genome and diversification of protoberbering-type alkaloids.</title>
        <authorList>
            <person name="Wang B."/>
            <person name="Shu S."/>
            <person name="Song C."/>
            <person name="Liu Y."/>
        </authorList>
    </citation>
    <scope>NUCLEOTIDE SEQUENCE [LARGE SCALE GENOMIC DNA]</scope>
    <source>
        <strain evidence="4">HL-2020</strain>
        <tissue evidence="4">Leaf</tissue>
    </source>
</reference>
<gene>
    <name evidence="4" type="ORF">IFM89_011044</name>
</gene>